<dbReference type="SUPFAM" id="SSF53448">
    <property type="entry name" value="Nucleotide-diphospho-sugar transferases"/>
    <property type="match status" value="1"/>
</dbReference>
<keyword evidence="1" id="KW-0328">Glycosyltransferase</keyword>
<feature type="domain" description="Glycosyltransferase 2-like" evidence="3">
    <location>
        <begin position="8"/>
        <end position="124"/>
    </location>
</feature>
<reference evidence="5" key="1">
    <citation type="submission" date="2016-10" db="EMBL/GenBank/DDBJ databases">
        <authorList>
            <person name="Varghese N."/>
            <person name="Submissions S."/>
        </authorList>
    </citation>
    <scope>NUCLEOTIDE SEQUENCE [LARGE SCALE GENOMIC DNA]</scope>
    <source>
        <strain evidence="5">DSM 4002</strain>
    </source>
</reference>
<evidence type="ECO:0000313" key="5">
    <source>
        <dbReference type="Proteomes" id="UP000182961"/>
    </source>
</evidence>
<accession>A0A1I4UFS2</accession>
<dbReference type="Proteomes" id="UP000182961">
    <property type="component" value="Unassembled WGS sequence"/>
</dbReference>
<dbReference type="Pfam" id="PF00535">
    <property type="entry name" value="Glycos_transf_2"/>
    <property type="match status" value="1"/>
</dbReference>
<sequence length="338" mass="39523">MSSGILVSVVIPVFNVEGFISETIESVLSQSLKDIEVILVDDGSTDKSLIICQEYLNKDSRIKIVKQLNSGVSIARNRGLELAIGEYIFFMDADDTIDFDFLNSSYKVAKQKDFDIVVLGEDCCSRLPNVSALPTWGQFLRHDFLKKHSRIRFPENIQPCEDGLFSHQLLALTQKIGTNPQAKYHYRHHENQNHKKNNDRVDKVLLQIPLWLTILEDFYKEYNLFETHALHLALFMEHEPLELRYFSMPLNPNQKECLHALIVQFMQKNVLPFLGNEDQKVLKKYFLMFIQSKDYSDFDHAFKMLILKCKIKLFLLRFVPVSKLRKRMRKEIKSNIFK</sequence>
<evidence type="ECO:0000256" key="2">
    <source>
        <dbReference type="ARBA" id="ARBA00022679"/>
    </source>
</evidence>
<keyword evidence="2 4" id="KW-0808">Transferase</keyword>
<name>A0A1I4UFS2_9FLAO</name>
<dbReference type="InterPro" id="IPR029044">
    <property type="entry name" value="Nucleotide-diphossugar_trans"/>
</dbReference>
<dbReference type="GO" id="GO:0016758">
    <property type="term" value="F:hexosyltransferase activity"/>
    <property type="evidence" value="ECO:0007669"/>
    <property type="project" value="UniProtKB-ARBA"/>
</dbReference>
<evidence type="ECO:0000313" key="4">
    <source>
        <dbReference type="EMBL" id="SFM87775.1"/>
    </source>
</evidence>
<dbReference type="InterPro" id="IPR001173">
    <property type="entry name" value="Glyco_trans_2-like"/>
</dbReference>
<dbReference type="RefSeq" id="WP_024981026.1">
    <property type="nucleotide sequence ID" value="NZ_CBCRUM010000002.1"/>
</dbReference>
<evidence type="ECO:0000256" key="1">
    <source>
        <dbReference type="ARBA" id="ARBA00022676"/>
    </source>
</evidence>
<dbReference type="PANTHER" id="PTHR22916">
    <property type="entry name" value="GLYCOSYLTRANSFERASE"/>
    <property type="match status" value="1"/>
</dbReference>
<dbReference type="AlphaFoldDB" id="A0A1I4UFS2"/>
<keyword evidence="5" id="KW-1185">Reference proteome</keyword>
<gene>
    <name evidence="4" type="ORF">SAMN05444143_103148</name>
</gene>
<evidence type="ECO:0000259" key="3">
    <source>
        <dbReference type="Pfam" id="PF00535"/>
    </source>
</evidence>
<dbReference type="Gene3D" id="3.90.550.10">
    <property type="entry name" value="Spore Coat Polysaccharide Biosynthesis Protein SpsA, Chain A"/>
    <property type="match status" value="1"/>
</dbReference>
<dbReference type="EMBL" id="FOUT01000003">
    <property type="protein sequence ID" value="SFM87775.1"/>
    <property type="molecule type" value="Genomic_DNA"/>
</dbReference>
<protein>
    <submittedName>
        <fullName evidence="4">Glycosyltransferase involved in cell wall bisynthesis</fullName>
    </submittedName>
</protein>
<dbReference type="PANTHER" id="PTHR22916:SF51">
    <property type="entry name" value="GLYCOSYLTRANSFERASE EPSH-RELATED"/>
    <property type="match status" value="1"/>
</dbReference>
<proteinExistence type="predicted"/>
<dbReference type="eggNOG" id="COG1216">
    <property type="taxonomic scope" value="Bacteria"/>
</dbReference>
<organism evidence="4 5">
    <name type="scientific">Flavobacterium succinicans</name>
    <dbReference type="NCBI Taxonomy" id="29536"/>
    <lineage>
        <taxon>Bacteria</taxon>
        <taxon>Pseudomonadati</taxon>
        <taxon>Bacteroidota</taxon>
        <taxon>Flavobacteriia</taxon>
        <taxon>Flavobacteriales</taxon>
        <taxon>Flavobacteriaceae</taxon>
        <taxon>Flavobacterium</taxon>
    </lineage>
</organism>
<dbReference type="CDD" id="cd00761">
    <property type="entry name" value="Glyco_tranf_GTA_type"/>
    <property type="match status" value="1"/>
</dbReference>